<feature type="compositionally biased region" description="Low complexity" evidence="1">
    <location>
        <begin position="32"/>
        <end position="44"/>
    </location>
</feature>
<evidence type="ECO:0000313" key="3">
    <source>
        <dbReference type="Proteomes" id="UP000579605"/>
    </source>
</evidence>
<dbReference type="AlphaFoldDB" id="A0A852ZND8"/>
<gene>
    <name evidence="2" type="ORF">F4554_003258</name>
</gene>
<feature type="region of interest" description="Disordered" evidence="1">
    <location>
        <begin position="28"/>
        <end position="64"/>
    </location>
</feature>
<keyword evidence="3" id="KW-1185">Reference proteome</keyword>
<evidence type="ECO:0000256" key="1">
    <source>
        <dbReference type="SAM" id="MobiDB-lite"/>
    </source>
</evidence>
<dbReference type="Proteomes" id="UP000579605">
    <property type="component" value="Unassembled WGS sequence"/>
</dbReference>
<sequence length="122" mass="12106">MLAVLFGGLLTGPEPLAGHAPPVHASVAADTRAPAADPGVARAATGKHTIASAAPAPDRGERPDAVVAGAPLVSWVHGLNSTLPDQAPTLGATVATAPLSGATRRVHSAHTDHHPSRAPPQV</sequence>
<name>A0A852ZND8_9ACTN</name>
<feature type="region of interest" description="Disordered" evidence="1">
    <location>
        <begin position="98"/>
        <end position="122"/>
    </location>
</feature>
<comment type="caution">
    <text evidence="2">The sequence shown here is derived from an EMBL/GenBank/DDBJ whole genome shotgun (WGS) entry which is preliminary data.</text>
</comment>
<dbReference type="EMBL" id="JACBZH010000001">
    <property type="protein sequence ID" value="NYH90620.1"/>
    <property type="molecule type" value="Genomic_DNA"/>
</dbReference>
<protein>
    <submittedName>
        <fullName evidence="2">Uncharacterized protein</fullName>
    </submittedName>
</protein>
<organism evidence="2 3">
    <name type="scientific">Actinopolymorpha rutila</name>
    <dbReference type="NCBI Taxonomy" id="446787"/>
    <lineage>
        <taxon>Bacteria</taxon>
        <taxon>Bacillati</taxon>
        <taxon>Actinomycetota</taxon>
        <taxon>Actinomycetes</taxon>
        <taxon>Propionibacteriales</taxon>
        <taxon>Actinopolymorphaceae</taxon>
        <taxon>Actinopolymorpha</taxon>
    </lineage>
</organism>
<evidence type="ECO:0000313" key="2">
    <source>
        <dbReference type="EMBL" id="NYH90620.1"/>
    </source>
</evidence>
<accession>A0A852ZND8</accession>
<proteinExistence type="predicted"/>
<dbReference type="RefSeq" id="WP_179788141.1">
    <property type="nucleotide sequence ID" value="NZ_BAAARR010000016.1"/>
</dbReference>
<reference evidence="2 3" key="1">
    <citation type="submission" date="2020-07" db="EMBL/GenBank/DDBJ databases">
        <title>Sequencing the genomes of 1000 actinobacteria strains.</title>
        <authorList>
            <person name="Klenk H.-P."/>
        </authorList>
    </citation>
    <scope>NUCLEOTIDE SEQUENCE [LARGE SCALE GENOMIC DNA]</scope>
    <source>
        <strain evidence="2 3">DSM 18448</strain>
    </source>
</reference>